<evidence type="ECO:0000256" key="1">
    <source>
        <dbReference type="SAM" id="MobiDB-lite"/>
    </source>
</evidence>
<dbReference type="Proteomes" id="UP000837857">
    <property type="component" value="Chromosome 4"/>
</dbReference>
<feature type="non-terminal residue" evidence="2">
    <location>
        <position position="96"/>
    </location>
</feature>
<evidence type="ECO:0000313" key="2">
    <source>
        <dbReference type="EMBL" id="CAH2066405.1"/>
    </source>
</evidence>
<gene>
    <name evidence="2" type="ORF">IPOD504_LOCUS13414</name>
</gene>
<protein>
    <submittedName>
        <fullName evidence="2">Uncharacterized protein</fullName>
    </submittedName>
</protein>
<accession>A0ABN8IT52</accession>
<keyword evidence="3" id="KW-1185">Reference proteome</keyword>
<dbReference type="EMBL" id="OW152816">
    <property type="protein sequence ID" value="CAH2066405.1"/>
    <property type="molecule type" value="Genomic_DNA"/>
</dbReference>
<reference evidence="2" key="1">
    <citation type="submission" date="2022-03" db="EMBL/GenBank/DDBJ databases">
        <authorList>
            <person name="Martin H S."/>
        </authorList>
    </citation>
    <scope>NUCLEOTIDE SEQUENCE</scope>
</reference>
<evidence type="ECO:0000313" key="3">
    <source>
        <dbReference type="Proteomes" id="UP000837857"/>
    </source>
</evidence>
<proteinExistence type="predicted"/>
<sequence length="96" mass="10030">MRVQDLQATRGKLLGRSFVSGSHGDIINGNHRAPHRSGLPSNALAAHTGSAPRRQCSVRSQTSTQTVTACVSSHVLSSGLGSTLSIRSGNKMHNGI</sequence>
<feature type="region of interest" description="Disordered" evidence="1">
    <location>
        <begin position="20"/>
        <end position="55"/>
    </location>
</feature>
<name>A0ABN8IT52_9NEOP</name>
<organism evidence="2 3">
    <name type="scientific">Iphiclides podalirius</name>
    <name type="common">scarce swallowtail</name>
    <dbReference type="NCBI Taxonomy" id="110791"/>
    <lineage>
        <taxon>Eukaryota</taxon>
        <taxon>Metazoa</taxon>
        <taxon>Ecdysozoa</taxon>
        <taxon>Arthropoda</taxon>
        <taxon>Hexapoda</taxon>
        <taxon>Insecta</taxon>
        <taxon>Pterygota</taxon>
        <taxon>Neoptera</taxon>
        <taxon>Endopterygota</taxon>
        <taxon>Lepidoptera</taxon>
        <taxon>Glossata</taxon>
        <taxon>Ditrysia</taxon>
        <taxon>Papilionoidea</taxon>
        <taxon>Papilionidae</taxon>
        <taxon>Papilioninae</taxon>
        <taxon>Iphiclides</taxon>
    </lineage>
</organism>